<dbReference type="AlphaFoldDB" id="A0A1C4BM15"/>
<organism evidence="1 2">
    <name type="scientific">Bacillus cereus</name>
    <dbReference type="NCBI Taxonomy" id="1396"/>
    <lineage>
        <taxon>Bacteria</taxon>
        <taxon>Bacillati</taxon>
        <taxon>Bacillota</taxon>
        <taxon>Bacilli</taxon>
        <taxon>Bacillales</taxon>
        <taxon>Bacillaceae</taxon>
        <taxon>Bacillus</taxon>
        <taxon>Bacillus cereus group</taxon>
    </lineage>
</organism>
<reference evidence="1 2" key="1">
    <citation type="submission" date="2016-11" db="EMBL/GenBank/DDBJ databases">
        <title>Identification of Bacillus cereus isolated from egg-white.</title>
        <authorList>
            <person name="Soni A."/>
            <person name="Oey I."/>
            <person name="Silcock P."/>
            <person name="Bremer P."/>
        </authorList>
    </citation>
    <scope>NUCLEOTIDE SEQUENCE [LARGE SCALE GENOMIC DNA]</scope>
    <source>
        <strain evidence="1 2">NZAS03</strain>
    </source>
</reference>
<dbReference type="Proteomes" id="UP000186535">
    <property type="component" value="Unassembled WGS sequence"/>
</dbReference>
<proteinExistence type="predicted"/>
<evidence type="ECO:0008006" key="3">
    <source>
        <dbReference type="Google" id="ProtNLM"/>
    </source>
</evidence>
<name>A0A1C4BM15_BACCE</name>
<dbReference type="EMBL" id="MPON01000006">
    <property type="protein sequence ID" value="OKA36328.1"/>
    <property type="molecule type" value="Genomic_DNA"/>
</dbReference>
<sequence length="119" mass="13961">MDNVKAKRIYEVLIKSWSIETSSKWTSENPAKGQCGVTALVVQDICGGKIKKTKVGEEWHFYNCIDRQRFDFTETQFNESLNYWDVESNQEEAFADTNEKQYSILKEKIMKEFKLPFDS</sequence>
<comment type="caution">
    <text evidence="1">The sequence shown here is derived from an EMBL/GenBank/DDBJ whole genome shotgun (WGS) entry which is preliminary data.</text>
</comment>
<dbReference type="InterPro" id="IPR056238">
    <property type="entry name" value="YunG-like"/>
</dbReference>
<gene>
    <name evidence="1" type="ORF">BJR07_19865</name>
</gene>
<evidence type="ECO:0000313" key="1">
    <source>
        <dbReference type="EMBL" id="OKA36328.1"/>
    </source>
</evidence>
<protein>
    <recommendedName>
        <fullName evidence="3">YunG</fullName>
    </recommendedName>
</protein>
<evidence type="ECO:0000313" key="2">
    <source>
        <dbReference type="Proteomes" id="UP000186535"/>
    </source>
</evidence>
<dbReference type="RefSeq" id="WP_073517988.1">
    <property type="nucleotide sequence ID" value="NZ_MPOM01000006.1"/>
</dbReference>
<accession>A0A1C4BM15</accession>
<dbReference type="Pfam" id="PF24585">
    <property type="entry name" value="YunG"/>
    <property type="match status" value="1"/>
</dbReference>